<evidence type="ECO:0000256" key="8">
    <source>
        <dbReference type="ARBA" id="ARBA00023136"/>
    </source>
</evidence>
<keyword evidence="4 9" id="KW-0812">Transmembrane</keyword>
<comment type="subcellular location">
    <subcellularLocation>
        <location evidence="9">Cell membrane</location>
        <topology evidence="9">Single-pass membrane protein</topology>
    </subcellularLocation>
    <subcellularLocation>
        <location evidence="1">Membrane</location>
        <topology evidence="1">Single-pass membrane protein</topology>
    </subcellularLocation>
</comment>
<comment type="similarity">
    <text evidence="9">Belongs to the TatB family.</text>
</comment>
<dbReference type="PANTHER" id="PTHR33162:SF1">
    <property type="entry name" value="SEC-INDEPENDENT PROTEIN TRANSLOCASE PROTEIN TATA, CHLOROPLASTIC"/>
    <property type="match status" value="1"/>
</dbReference>
<accession>Q1YQZ4</accession>
<dbReference type="InterPro" id="IPR018448">
    <property type="entry name" value="TatB"/>
</dbReference>
<dbReference type="HOGENOM" id="CLU_086034_1_1_6"/>
<feature type="compositionally biased region" description="Basic and acidic residues" evidence="10">
    <location>
        <begin position="127"/>
        <end position="141"/>
    </location>
</feature>
<dbReference type="HAMAP" id="MF_00237">
    <property type="entry name" value="TatB"/>
    <property type="match status" value="1"/>
</dbReference>
<comment type="caution">
    <text evidence="11">The sequence shown here is derived from an EMBL/GenBank/DDBJ whole genome shotgun (WGS) entry which is preliminary data.</text>
</comment>
<organism evidence="11 12">
    <name type="scientific">gamma proteobacterium HTCC2207</name>
    <dbReference type="NCBI Taxonomy" id="314287"/>
    <lineage>
        <taxon>Bacteria</taxon>
        <taxon>Pseudomonadati</taxon>
        <taxon>Pseudomonadota</taxon>
        <taxon>Gammaproteobacteria</taxon>
        <taxon>Cellvibrionales</taxon>
        <taxon>Porticoccaceae</taxon>
        <taxon>SAR92 clade</taxon>
    </lineage>
</organism>
<comment type="function">
    <text evidence="9">Part of the twin-arginine translocation (Tat) system that transports large folded proteins containing a characteristic twin-arginine motif in their signal peptide across membranes. Together with TatC, TatB is part of a receptor directly interacting with Tat signal peptides. TatB may form an oligomeric binding site that transiently accommodates folded Tat precursor proteins before their translocation.</text>
</comment>
<gene>
    <name evidence="9" type="primary">tatB</name>
    <name evidence="11" type="ORF">GB2207_04219</name>
</gene>
<dbReference type="InterPro" id="IPR003369">
    <property type="entry name" value="TatA/B/E"/>
</dbReference>
<name>Q1YQZ4_9GAMM</name>
<feature type="compositionally biased region" description="Basic and acidic residues" evidence="10">
    <location>
        <begin position="101"/>
        <end position="111"/>
    </location>
</feature>
<keyword evidence="2 9" id="KW-0813">Transport</keyword>
<proteinExistence type="inferred from homology"/>
<keyword evidence="7 9" id="KW-0811">Translocation</keyword>
<evidence type="ECO:0000256" key="10">
    <source>
        <dbReference type="SAM" id="MobiDB-lite"/>
    </source>
</evidence>
<dbReference type="GO" id="GO:0008320">
    <property type="term" value="F:protein transmembrane transporter activity"/>
    <property type="evidence" value="ECO:0007669"/>
    <property type="project" value="UniProtKB-UniRule"/>
</dbReference>
<dbReference type="Gene3D" id="1.20.5.3310">
    <property type="match status" value="1"/>
</dbReference>
<keyword evidence="8 9" id="KW-0472">Membrane</keyword>
<dbReference type="eggNOG" id="COG1826">
    <property type="taxonomic scope" value="Bacteria"/>
</dbReference>
<dbReference type="GO" id="GO:0043953">
    <property type="term" value="P:protein transport by the Tat complex"/>
    <property type="evidence" value="ECO:0007669"/>
    <property type="project" value="UniProtKB-UniRule"/>
</dbReference>
<comment type="subunit">
    <text evidence="9">The Tat system comprises two distinct complexes: a TatABC complex, containing multiple copies of TatA, TatB and TatC subunits, and a separate TatA complex, containing only TatA subunits. Substrates initially bind to the TatABC complex, which probably triggers association of the separate TatA complex to form the active translocon.</text>
</comment>
<reference evidence="11 12" key="1">
    <citation type="submission" date="2006-03" db="EMBL/GenBank/DDBJ databases">
        <authorList>
            <person name="Giovannoni S.J."/>
            <person name="Cho J.-C."/>
            <person name="Ferriera S."/>
            <person name="Johnson J."/>
            <person name="Kravitz S."/>
            <person name="Halpern A."/>
            <person name="Remington K."/>
            <person name="Beeson K."/>
            <person name="Tran B."/>
            <person name="Rogers Y.-H."/>
            <person name="Friedman R."/>
            <person name="Venter J.C."/>
        </authorList>
    </citation>
    <scope>NUCLEOTIDE SEQUENCE [LARGE SCALE GENOMIC DNA]</scope>
    <source>
        <strain evidence="11 12">HTCC2207</strain>
    </source>
</reference>
<sequence length="163" mass="18518">MFDIGFSELLVIAIIALVVMGPERLPETVRTISLWLGRMKQMFSSARQELENEVGMDEIRRQLHNEKIMRDLDAAKENIEATVIDTQAAIEKEISDAKIAHENELSDARAELDEDLEDPADEEQDKEQDREQDKEQDKAPSEEPNTDPSQDNPVKPTSEKSDV</sequence>
<dbReference type="Pfam" id="PF02416">
    <property type="entry name" value="TatA_B_E"/>
    <property type="match status" value="1"/>
</dbReference>
<dbReference type="Proteomes" id="UP000005555">
    <property type="component" value="Unassembled WGS sequence"/>
</dbReference>
<evidence type="ECO:0000313" key="11">
    <source>
        <dbReference type="EMBL" id="EAS46814.1"/>
    </source>
</evidence>
<feature type="compositionally biased region" description="Acidic residues" evidence="10">
    <location>
        <begin position="112"/>
        <end position="126"/>
    </location>
</feature>
<dbReference type="STRING" id="314287.GB2207_04219"/>
<keyword evidence="12" id="KW-1185">Reference proteome</keyword>
<dbReference type="PANTHER" id="PTHR33162">
    <property type="entry name" value="SEC-INDEPENDENT PROTEIN TRANSLOCASE PROTEIN TATA, CHLOROPLASTIC"/>
    <property type="match status" value="1"/>
</dbReference>
<evidence type="ECO:0000256" key="5">
    <source>
        <dbReference type="ARBA" id="ARBA00022927"/>
    </source>
</evidence>
<evidence type="ECO:0000256" key="7">
    <source>
        <dbReference type="ARBA" id="ARBA00023010"/>
    </source>
</evidence>
<evidence type="ECO:0000313" key="12">
    <source>
        <dbReference type="Proteomes" id="UP000005555"/>
    </source>
</evidence>
<feature type="region of interest" description="Disordered" evidence="10">
    <location>
        <begin position="101"/>
        <end position="163"/>
    </location>
</feature>
<dbReference type="PRINTS" id="PR01506">
    <property type="entry name" value="TATBPROTEIN"/>
</dbReference>
<keyword evidence="6 9" id="KW-1133">Transmembrane helix</keyword>
<evidence type="ECO:0000256" key="2">
    <source>
        <dbReference type="ARBA" id="ARBA00022448"/>
    </source>
</evidence>
<keyword evidence="5 9" id="KW-0653">Protein transport</keyword>
<keyword evidence="3 9" id="KW-1003">Cell membrane</keyword>
<evidence type="ECO:0000256" key="9">
    <source>
        <dbReference type="HAMAP-Rule" id="MF_00237"/>
    </source>
</evidence>
<dbReference type="AlphaFoldDB" id="Q1YQZ4"/>
<dbReference type="EMBL" id="AAPI01000005">
    <property type="protein sequence ID" value="EAS46814.1"/>
    <property type="molecule type" value="Genomic_DNA"/>
</dbReference>
<protein>
    <recommendedName>
        <fullName evidence="9">Sec-independent protein translocase protein TatB</fullName>
    </recommendedName>
</protein>
<dbReference type="GO" id="GO:0033281">
    <property type="term" value="C:TAT protein transport complex"/>
    <property type="evidence" value="ECO:0007669"/>
    <property type="project" value="UniProtKB-UniRule"/>
</dbReference>
<evidence type="ECO:0000256" key="4">
    <source>
        <dbReference type="ARBA" id="ARBA00022692"/>
    </source>
</evidence>
<dbReference type="OrthoDB" id="9816005at2"/>
<evidence type="ECO:0000256" key="3">
    <source>
        <dbReference type="ARBA" id="ARBA00022475"/>
    </source>
</evidence>
<evidence type="ECO:0000256" key="1">
    <source>
        <dbReference type="ARBA" id="ARBA00004167"/>
    </source>
</evidence>
<evidence type="ECO:0000256" key="6">
    <source>
        <dbReference type="ARBA" id="ARBA00022989"/>
    </source>
</evidence>
<dbReference type="NCBIfam" id="TIGR01410">
    <property type="entry name" value="tatB"/>
    <property type="match status" value="1"/>
</dbReference>